<comment type="subcellular location">
    <subcellularLocation>
        <location evidence="1">Secreted</location>
    </subcellularLocation>
</comment>
<dbReference type="OrthoDB" id="581239at2"/>
<evidence type="ECO:0000313" key="8">
    <source>
        <dbReference type="Proteomes" id="UP000001739"/>
    </source>
</evidence>
<gene>
    <name evidence="7" type="ordered locus">Bphyt_0565</name>
</gene>
<dbReference type="Proteomes" id="UP000001739">
    <property type="component" value="Chromosome 1"/>
</dbReference>
<dbReference type="InterPro" id="IPR018535">
    <property type="entry name" value="DUF1996"/>
</dbReference>
<feature type="domain" description="Carbohydrate-binding module family 96" evidence="6">
    <location>
        <begin position="289"/>
        <end position="440"/>
    </location>
</feature>
<evidence type="ECO:0000256" key="1">
    <source>
        <dbReference type="ARBA" id="ARBA00004613"/>
    </source>
</evidence>
<dbReference type="Pfam" id="PF24517">
    <property type="entry name" value="CBM96"/>
    <property type="match status" value="1"/>
</dbReference>
<evidence type="ECO:0000256" key="2">
    <source>
        <dbReference type="ARBA" id="ARBA00022525"/>
    </source>
</evidence>
<evidence type="ECO:0000313" key="7">
    <source>
        <dbReference type="EMBL" id="ACD14990.1"/>
    </source>
</evidence>
<dbReference type="InterPro" id="IPR055372">
    <property type="entry name" value="CBM96"/>
</dbReference>
<sequence length="441" mass="47268" precursor="true">MSMRSVICLMLLLPAGAANANGNFSVTCQYSHTLPDDAILYPGQPGKAMVHDFFGNTSADAYSTYDSLSQNKLTTCDAAADRSSYWAPQLKRASGVVVPGYQKTYYKNDQPVVPVQTIPAGLEMLAGDHHSSAPKPQINYLCRGGAYTQIAPTSCPVVTDNTGTYAQFNISVHFPDCWDGRTLVPNIPSKIMNMAYRQADGTCPAGFPVKIPELQLNVAYDLGQDPDLSNAQLSMDPILVDGVWVPQWGSLYTAHADFINAWKADSLQYAIDHCSNANTSCISSSIPTYYSKASADVWVDSSGATHPSGPTMVSDAGSTVLIKLPTPENLTDYLYSTSSLQTLAQNMTDANAVMLDLYAASTNWDDLSNLPTASACNTKQRIGGIYLDNALQSRTNDITQYVASQVAAGAPQIGVCIRNATGKTIQFSSRDGAGTPALFIK</sequence>
<evidence type="ECO:0000256" key="3">
    <source>
        <dbReference type="ARBA" id="ARBA00022729"/>
    </source>
</evidence>
<evidence type="ECO:0000259" key="5">
    <source>
        <dbReference type="Pfam" id="PF09362"/>
    </source>
</evidence>
<dbReference type="Pfam" id="PF09362">
    <property type="entry name" value="DUF1996"/>
    <property type="match status" value="1"/>
</dbReference>
<feature type="domain" description="DUF1996" evidence="5">
    <location>
        <begin position="37"/>
        <end position="262"/>
    </location>
</feature>
<evidence type="ECO:0000259" key="6">
    <source>
        <dbReference type="Pfam" id="PF24517"/>
    </source>
</evidence>
<proteinExistence type="predicted"/>
<feature type="chain" id="PRO_5002779995" evidence="4">
    <location>
        <begin position="21"/>
        <end position="441"/>
    </location>
</feature>
<name>B2SXE5_PARPJ</name>
<organism evidence="7 8">
    <name type="scientific">Paraburkholderia phytofirmans (strain DSM 17436 / LMG 22146 / PsJN)</name>
    <name type="common">Burkholderia phytofirmans</name>
    <dbReference type="NCBI Taxonomy" id="398527"/>
    <lineage>
        <taxon>Bacteria</taxon>
        <taxon>Pseudomonadati</taxon>
        <taxon>Pseudomonadota</taxon>
        <taxon>Betaproteobacteria</taxon>
        <taxon>Burkholderiales</taxon>
        <taxon>Burkholderiaceae</taxon>
        <taxon>Paraburkholderia</taxon>
    </lineage>
</organism>
<reference evidence="7 8" key="1">
    <citation type="journal article" date="2011" name="J. Bacteriol.">
        <title>Complete genome sequence of the plant growth-promoting endophyte Burkholderia phytofirmans strain PsJN.</title>
        <authorList>
            <person name="Weilharter A."/>
            <person name="Mitter B."/>
            <person name="Shin M.V."/>
            <person name="Chain P.S."/>
            <person name="Nowak J."/>
            <person name="Sessitsch A."/>
        </authorList>
    </citation>
    <scope>NUCLEOTIDE SEQUENCE [LARGE SCALE GENOMIC DNA]</scope>
    <source>
        <strain evidence="8">DSM 17436 / LMG 22146 / PsJN</strain>
    </source>
</reference>
<protein>
    <submittedName>
        <fullName evidence="7">Uncharacterized protein</fullName>
    </submittedName>
</protein>
<dbReference type="KEGG" id="bpy:Bphyt_0565"/>
<dbReference type="STRING" id="398527.Bphyt_0565"/>
<accession>B2SXE5</accession>
<dbReference type="AlphaFoldDB" id="B2SXE5"/>
<keyword evidence="3 4" id="KW-0732">Signal</keyword>
<dbReference type="PANTHER" id="PTHR43662:SF3">
    <property type="entry name" value="DOMAIN PROTEIN, PUTATIVE (AFU_ORTHOLOGUE AFUA_6G11970)-RELATED"/>
    <property type="match status" value="1"/>
</dbReference>
<feature type="signal peptide" evidence="4">
    <location>
        <begin position="1"/>
        <end position="20"/>
    </location>
</feature>
<dbReference type="EMBL" id="CP001052">
    <property type="protein sequence ID" value="ACD14990.1"/>
    <property type="molecule type" value="Genomic_DNA"/>
</dbReference>
<dbReference type="HOGENOM" id="CLU_643562_0_0_4"/>
<dbReference type="GO" id="GO:0005576">
    <property type="term" value="C:extracellular region"/>
    <property type="evidence" value="ECO:0007669"/>
    <property type="project" value="UniProtKB-SubCell"/>
</dbReference>
<dbReference type="PANTHER" id="PTHR43662">
    <property type="match status" value="1"/>
</dbReference>
<keyword evidence="2" id="KW-0964">Secreted</keyword>
<dbReference type="eggNOG" id="ENOG502Z8WH">
    <property type="taxonomic scope" value="Bacteria"/>
</dbReference>
<evidence type="ECO:0000256" key="4">
    <source>
        <dbReference type="SAM" id="SignalP"/>
    </source>
</evidence>